<evidence type="ECO:0000313" key="4">
    <source>
        <dbReference type="Proteomes" id="UP000680067"/>
    </source>
</evidence>
<proteinExistence type="predicted"/>
<accession>A0A941DNP7</accession>
<dbReference type="GO" id="GO:0015627">
    <property type="term" value="C:type II protein secretion system complex"/>
    <property type="evidence" value="ECO:0007669"/>
    <property type="project" value="InterPro"/>
</dbReference>
<evidence type="ECO:0000256" key="1">
    <source>
        <dbReference type="ARBA" id="ARBA00022481"/>
    </source>
</evidence>
<dbReference type="PANTHER" id="PTHR30093:SF47">
    <property type="entry name" value="TYPE IV PILUS NON-CORE MINOR PILIN PILE"/>
    <property type="match status" value="1"/>
</dbReference>
<dbReference type="InterPro" id="IPR045584">
    <property type="entry name" value="Pilin-like"/>
</dbReference>
<reference evidence="3" key="1">
    <citation type="submission" date="2021-04" db="EMBL/GenBank/DDBJ databases">
        <title>novel species isolated from subtropical streams in China.</title>
        <authorList>
            <person name="Lu H."/>
        </authorList>
    </citation>
    <scope>NUCLEOTIDE SEQUENCE</scope>
    <source>
        <strain evidence="3">LFS511W</strain>
    </source>
</reference>
<dbReference type="Pfam" id="PF16732">
    <property type="entry name" value="ComP_DUS"/>
    <property type="match status" value="1"/>
</dbReference>
<feature type="transmembrane region" description="Helical" evidence="2">
    <location>
        <begin position="6"/>
        <end position="27"/>
    </location>
</feature>
<keyword evidence="2" id="KW-1133">Transmembrane helix</keyword>
<protein>
    <submittedName>
        <fullName evidence="3">Type IV pilin protein</fullName>
    </submittedName>
</protein>
<dbReference type="RefSeq" id="WP_212689441.1">
    <property type="nucleotide sequence ID" value="NZ_CAXBSD010000021.1"/>
</dbReference>
<dbReference type="Gene3D" id="3.30.700.10">
    <property type="entry name" value="Glycoprotein, Type 4 Pilin"/>
    <property type="match status" value="1"/>
</dbReference>
<dbReference type="PRINTS" id="PR00813">
    <property type="entry name" value="BCTERIALGSPG"/>
</dbReference>
<dbReference type="InterPro" id="IPR031982">
    <property type="entry name" value="PilE-like"/>
</dbReference>
<gene>
    <name evidence="3" type="ORF">KDM89_18655</name>
</gene>
<dbReference type="NCBIfam" id="TIGR02532">
    <property type="entry name" value="IV_pilin_GFxxxE"/>
    <property type="match status" value="1"/>
</dbReference>
<name>A0A941DNP7_9BURK</name>
<comment type="caution">
    <text evidence="3">The sequence shown here is derived from an EMBL/GenBank/DDBJ whole genome shotgun (WGS) entry which is preliminary data.</text>
</comment>
<dbReference type="Proteomes" id="UP000680067">
    <property type="component" value="Unassembled WGS sequence"/>
</dbReference>
<dbReference type="EMBL" id="JAGSPN010000020">
    <property type="protein sequence ID" value="MBR7784173.1"/>
    <property type="molecule type" value="Genomic_DNA"/>
</dbReference>
<dbReference type="GO" id="GO:0043683">
    <property type="term" value="P:type IV pilus assembly"/>
    <property type="evidence" value="ECO:0007669"/>
    <property type="project" value="InterPro"/>
</dbReference>
<organism evidence="3 4">
    <name type="scientific">Undibacterium luofuense</name>
    <dbReference type="NCBI Taxonomy" id="2828733"/>
    <lineage>
        <taxon>Bacteria</taxon>
        <taxon>Pseudomonadati</taxon>
        <taxon>Pseudomonadota</taxon>
        <taxon>Betaproteobacteria</taxon>
        <taxon>Burkholderiales</taxon>
        <taxon>Oxalobacteraceae</taxon>
        <taxon>Undibacterium</taxon>
    </lineage>
</organism>
<evidence type="ECO:0000256" key="2">
    <source>
        <dbReference type="SAM" id="Phobius"/>
    </source>
</evidence>
<dbReference type="AlphaFoldDB" id="A0A941DNP7"/>
<evidence type="ECO:0000313" key="3">
    <source>
        <dbReference type="EMBL" id="MBR7784173.1"/>
    </source>
</evidence>
<dbReference type="PANTHER" id="PTHR30093">
    <property type="entry name" value="GENERAL SECRETION PATHWAY PROTEIN G"/>
    <property type="match status" value="1"/>
</dbReference>
<dbReference type="InterPro" id="IPR000983">
    <property type="entry name" value="Bac_GSPG_pilin"/>
</dbReference>
<dbReference type="SUPFAM" id="SSF54523">
    <property type="entry name" value="Pili subunits"/>
    <property type="match status" value="1"/>
</dbReference>
<sequence>MKKQLGFTMIELMIVLVVISILAAFAFPSYRDSVRKSNRAQAKTALMRLMQQQEQYFTQNNSYIVFSQSSTDAAEKKFNWFSGDTAGTSYYEIKGEACTGDTIQNCVMLTATPGTANVMSGYTDPVCGNLTLTSTGIKGYSSTSGSKELCW</sequence>
<dbReference type="Pfam" id="PF07963">
    <property type="entry name" value="N_methyl"/>
    <property type="match status" value="1"/>
</dbReference>
<keyword evidence="2" id="KW-0812">Transmembrane</keyword>
<keyword evidence="4" id="KW-1185">Reference proteome</keyword>
<dbReference type="InterPro" id="IPR012902">
    <property type="entry name" value="N_methyl_site"/>
</dbReference>
<dbReference type="GO" id="GO:0015628">
    <property type="term" value="P:protein secretion by the type II secretion system"/>
    <property type="evidence" value="ECO:0007669"/>
    <property type="project" value="InterPro"/>
</dbReference>
<keyword evidence="1" id="KW-0488">Methylation</keyword>
<keyword evidence="2" id="KW-0472">Membrane</keyword>